<accession>A0A1M7Z272</accession>
<feature type="transmembrane region" description="Helical" evidence="6">
    <location>
        <begin position="6"/>
        <end position="29"/>
    </location>
</feature>
<dbReference type="PANTHER" id="PTHR30086">
    <property type="entry name" value="ARGININE EXPORTER PROTEIN ARGO"/>
    <property type="match status" value="1"/>
</dbReference>
<dbReference type="Proteomes" id="UP000184600">
    <property type="component" value="Unassembled WGS sequence"/>
</dbReference>
<feature type="transmembrane region" description="Helical" evidence="6">
    <location>
        <begin position="183"/>
        <end position="204"/>
    </location>
</feature>
<feature type="transmembrane region" description="Helical" evidence="6">
    <location>
        <begin position="145"/>
        <end position="171"/>
    </location>
</feature>
<dbReference type="GO" id="GO:0005886">
    <property type="term" value="C:plasma membrane"/>
    <property type="evidence" value="ECO:0007669"/>
    <property type="project" value="UniProtKB-SubCell"/>
</dbReference>
<gene>
    <name evidence="7" type="primary">rhtC_4</name>
    <name evidence="7" type="ORF">VQ7734_04843</name>
</gene>
<proteinExistence type="predicted"/>
<evidence type="ECO:0000256" key="5">
    <source>
        <dbReference type="ARBA" id="ARBA00023136"/>
    </source>
</evidence>
<dbReference type="Pfam" id="PF01810">
    <property type="entry name" value="LysE"/>
    <property type="match status" value="1"/>
</dbReference>
<feature type="transmembrane region" description="Helical" evidence="6">
    <location>
        <begin position="111"/>
        <end position="133"/>
    </location>
</feature>
<dbReference type="PANTHER" id="PTHR30086:SF19">
    <property type="entry name" value="THREONINE EFFLUX PROTEIN"/>
    <property type="match status" value="1"/>
</dbReference>
<evidence type="ECO:0000313" key="7">
    <source>
        <dbReference type="EMBL" id="SHO59067.1"/>
    </source>
</evidence>
<feature type="transmembrane region" description="Helical" evidence="6">
    <location>
        <begin position="70"/>
        <end position="90"/>
    </location>
</feature>
<dbReference type="RefSeq" id="WP_073586499.1">
    <property type="nucleotide sequence ID" value="NZ_AP024898.1"/>
</dbReference>
<comment type="subcellular location">
    <subcellularLocation>
        <location evidence="1">Cell membrane</location>
        <topology evidence="1">Multi-pass membrane protein</topology>
    </subcellularLocation>
</comment>
<evidence type="ECO:0000256" key="4">
    <source>
        <dbReference type="ARBA" id="ARBA00022989"/>
    </source>
</evidence>
<dbReference type="STRING" id="1117707.VQ7734_04843"/>
<evidence type="ECO:0000256" key="1">
    <source>
        <dbReference type="ARBA" id="ARBA00004651"/>
    </source>
</evidence>
<reference evidence="8" key="1">
    <citation type="submission" date="2016-12" db="EMBL/GenBank/DDBJ databases">
        <authorList>
            <person name="Rodrigo-Torres L."/>
            <person name="Arahal R.D."/>
            <person name="Lucena T."/>
        </authorList>
    </citation>
    <scope>NUCLEOTIDE SEQUENCE [LARGE SCALE GENOMIC DNA]</scope>
</reference>
<dbReference type="AlphaFoldDB" id="A0A1M7Z272"/>
<protein>
    <submittedName>
        <fullName evidence="7">Threonine efflux protein</fullName>
    </submittedName>
</protein>
<keyword evidence="2" id="KW-1003">Cell membrane</keyword>
<keyword evidence="4 6" id="KW-1133">Transmembrane helix</keyword>
<evidence type="ECO:0000313" key="8">
    <source>
        <dbReference type="Proteomes" id="UP000184600"/>
    </source>
</evidence>
<feature type="transmembrane region" description="Helical" evidence="6">
    <location>
        <begin position="41"/>
        <end position="64"/>
    </location>
</feature>
<keyword evidence="8" id="KW-1185">Reference proteome</keyword>
<evidence type="ECO:0000256" key="3">
    <source>
        <dbReference type="ARBA" id="ARBA00022692"/>
    </source>
</evidence>
<dbReference type="OrthoDB" id="581870at2"/>
<dbReference type="EMBL" id="FRFG01000092">
    <property type="protein sequence ID" value="SHO59067.1"/>
    <property type="molecule type" value="Genomic_DNA"/>
</dbReference>
<name>A0A1M7Z272_9VIBR</name>
<keyword evidence="5 6" id="KW-0472">Membrane</keyword>
<evidence type="ECO:0000256" key="6">
    <source>
        <dbReference type="SAM" id="Phobius"/>
    </source>
</evidence>
<keyword evidence="3 6" id="KW-0812">Transmembrane</keyword>
<evidence type="ECO:0000256" key="2">
    <source>
        <dbReference type="ARBA" id="ARBA00022475"/>
    </source>
</evidence>
<sequence>MTDWMMYFSVGLAFFVIAVSPGPATISNATIAMSRGRKASLIYGAGLSFGLVFWGIVAASGMGAVLQSSVYVLMILKVLGGLYLFRLAWLSARAAKRGEMGEVHIDGHPRWFWQGFLLNLSNPKSVIAWMAALSVGLDANDSLPVIIAATSVCIIVGFVTNALYSLVFSVGGVMRVYQRCHHWVNGCVSVLFAIAGLSLIRSAFIRQS</sequence>
<dbReference type="GO" id="GO:0015171">
    <property type="term" value="F:amino acid transmembrane transporter activity"/>
    <property type="evidence" value="ECO:0007669"/>
    <property type="project" value="TreeGrafter"/>
</dbReference>
<organism evidence="7 8">
    <name type="scientific">Vibrio quintilis</name>
    <dbReference type="NCBI Taxonomy" id="1117707"/>
    <lineage>
        <taxon>Bacteria</taxon>
        <taxon>Pseudomonadati</taxon>
        <taxon>Pseudomonadota</taxon>
        <taxon>Gammaproteobacteria</taxon>
        <taxon>Vibrionales</taxon>
        <taxon>Vibrionaceae</taxon>
        <taxon>Vibrio</taxon>
    </lineage>
</organism>
<dbReference type="InterPro" id="IPR001123">
    <property type="entry name" value="LeuE-type"/>
</dbReference>